<protein>
    <submittedName>
        <fullName evidence="2">Uncharacterized protein</fullName>
    </submittedName>
</protein>
<feature type="compositionally biased region" description="Low complexity" evidence="1">
    <location>
        <begin position="30"/>
        <end position="45"/>
    </location>
</feature>
<dbReference type="Proteomes" id="UP000747542">
    <property type="component" value="Unassembled WGS sequence"/>
</dbReference>
<proteinExistence type="predicted"/>
<evidence type="ECO:0000313" key="3">
    <source>
        <dbReference type="Proteomes" id="UP000747542"/>
    </source>
</evidence>
<dbReference type="EMBL" id="JAHLQT010026502">
    <property type="protein sequence ID" value="KAG7162907.1"/>
    <property type="molecule type" value="Genomic_DNA"/>
</dbReference>
<keyword evidence="3" id="KW-1185">Reference proteome</keyword>
<evidence type="ECO:0000256" key="1">
    <source>
        <dbReference type="SAM" id="MobiDB-lite"/>
    </source>
</evidence>
<evidence type="ECO:0000313" key="2">
    <source>
        <dbReference type="EMBL" id="KAG7162907.1"/>
    </source>
</evidence>
<name>A0A8J5MTK5_HOMAM</name>
<organism evidence="2 3">
    <name type="scientific">Homarus americanus</name>
    <name type="common">American lobster</name>
    <dbReference type="NCBI Taxonomy" id="6706"/>
    <lineage>
        <taxon>Eukaryota</taxon>
        <taxon>Metazoa</taxon>
        <taxon>Ecdysozoa</taxon>
        <taxon>Arthropoda</taxon>
        <taxon>Crustacea</taxon>
        <taxon>Multicrustacea</taxon>
        <taxon>Malacostraca</taxon>
        <taxon>Eumalacostraca</taxon>
        <taxon>Eucarida</taxon>
        <taxon>Decapoda</taxon>
        <taxon>Pleocyemata</taxon>
        <taxon>Astacidea</taxon>
        <taxon>Nephropoidea</taxon>
        <taxon>Nephropidae</taxon>
        <taxon>Homarus</taxon>
    </lineage>
</organism>
<accession>A0A8J5MTK5</accession>
<sequence>MSMRSWSACDSLGSTDTVAVSDSTNVTVDTQSSGGPSSGTSQAPSCRALAGSLASFDTSSLVNNEGMI</sequence>
<feature type="compositionally biased region" description="Polar residues" evidence="1">
    <location>
        <begin position="12"/>
        <end position="29"/>
    </location>
</feature>
<comment type="caution">
    <text evidence="2">The sequence shown here is derived from an EMBL/GenBank/DDBJ whole genome shotgun (WGS) entry which is preliminary data.</text>
</comment>
<feature type="region of interest" description="Disordered" evidence="1">
    <location>
        <begin position="1"/>
        <end position="45"/>
    </location>
</feature>
<reference evidence="2" key="1">
    <citation type="journal article" date="2021" name="Sci. Adv.">
        <title>The American lobster genome reveals insights on longevity, neural, and immune adaptations.</title>
        <authorList>
            <person name="Polinski J.M."/>
            <person name="Zimin A.V."/>
            <person name="Clark K.F."/>
            <person name="Kohn A.B."/>
            <person name="Sadowski N."/>
            <person name="Timp W."/>
            <person name="Ptitsyn A."/>
            <person name="Khanna P."/>
            <person name="Romanova D.Y."/>
            <person name="Williams P."/>
            <person name="Greenwood S.J."/>
            <person name="Moroz L.L."/>
            <person name="Walt D.R."/>
            <person name="Bodnar A.G."/>
        </authorList>
    </citation>
    <scope>NUCLEOTIDE SEQUENCE</scope>
    <source>
        <strain evidence="2">GMGI-L3</strain>
    </source>
</reference>
<gene>
    <name evidence="2" type="ORF">Hamer_G001914</name>
</gene>
<dbReference type="AlphaFoldDB" id="A0A8J5MTK5"/>